<dbReference type="FunFam" id="1.10.10.60:FF:000091">
    <property type="entry name" value="CDC5 cell division cycle 5-like"/>
    <property type="match status" value="1"/>
</dbReference>
<proteinExistence type="inferred from homology"/>
<dbReference type="GO" id="GO:0000974">
    <property type="term" value="C:Prp19 complex"/>
    <property type="evidence" value="ECO:0007669"/>
    <property type="project" value="InterPro"/>
</dbReference>
<keyword evidence="6" id="KW-0175">Coiled coil</keyword>
<feature type="domain" description="Myb-like" evidence="13">
    <location>
        <begin position="54"/>
        <end position="103"/>
    </location>
</feature>
<feature type="region of interest" description="Disordered" evidence="12">
    <location>
        <begin position="113"/>
        <end position="150"/>
    </location>
</feature>
<dbReference type="EMBL" id="JACEFO010002416">
    <property type="protein sequence ID" value="KAF8661033.1"/>
    <property type="molecule type" value="Genomic_DNA"/>
</dbReference>
<reference evidence="15" key="1">
    <citation type="submission" date="2020-07" db="EMBL/GenBank/DDBJ databases">
        <title>Genome sequence and genetic diversity analysis of an under-domesticated orphan crop, white fonio (Digitaria exilis).</title>
        <authorList>
            <person name="Bennetzen J.L."/>
            <person name="Chen S."/>
            <person name="Ma X."/>
            <person name="Wang X."/>
            <person name="Yssel A.E.J."/>
            <person name="Chaluvadi S.R."/>
            <person name="Johnson M."/>
            <person name="Gangashetty P."/>
            <person name="Hamidou F."/>
            <person name="Sanogo M.D."/>
            <person name="Zwaenepoel A."/>
            <person name="Wallace J."/>
            <person name="Van De Peer Y."/>
            <person name="Van Deynze A."/>
        </authorList>
    </citation>
    <scope>NUCLEOTIDE SEQUENCE</scope>
    <source>
        <tissue evidence="15">Leaves</tissue>
    </source>
</reference>
<dbReference type="Gramene" id="Dexi3B01G0031480.1">
    <property type="protein sequence ID" value="Dexi3B01G0031480.1:cds"/>
    <property type="gene ID" value="Dexi3B01G0031480"/>
</dbReference>
<evidence type="ECO:0000256" key="4">
    <source>
        <dbReference type="ARBA" id="ARBA00022737"/>
    </source>
</evidence>
<keyword evidence="16" id="KW-1185">Reference proteome</keyword>
<dbReference type="GO" id="GO:0005681">
    <property type="term" value="C:spliceosomal complex"/>
    <property type="evidence" value="ECO:0007669"/>
    <property type="project" value="UniProtKB-KW"/>
</dbReference>
<keyword evidence="2" id="KW-0507">mRNA processing</keyword>
<comment type="similarity">
    <text evidence="1">Belongs to the CEF1 family.</text>
</comment>
<evidence type="ECO:0000256" key="5">
    <source>
        <dbReference type="ARBA" id="ARBA00022763"/>
    </source>
</evidence>
<sequence>MRIMIKGGVWKNTEDEILKAAVMKYGKNQWARISSLLVRKSAKQCKARWYEWLDPSIKKTEWTREEDEKLLHLAKLMPTQWRTIAPIVGRTPSQCLERYEKLLDAACAKDENYEANDDPRKLRPGEIDPNPESKPARPDPVDMDEDEKEMLSEARARLANTRGKKAKRKAREKQLEEARRLASLQKRRELKAAGIDTRHRKRKRKGIDYNAEIPFEKQPPPGFYDTVGEDRPPEHLQFPTTIEELEGKRRTDVEAQLRKQDIARNKILQRQDAPAAIRQANKLNDPEAVTRRSKLMLPPPQISDHELEEIAKMGNAGDPGLTEELGEGSTATRTLLASYSQTPRLGMTPLRTPQRTPAGKGDAIMMEAENLARLRESQTPLLGGDNPDLHPSDFSGVTPRKKEIQTPNPMATPLASPGPGVTPRIGMTPSRDGNNFGITPKGTPFRDELRINEEVEMQDGTKLELRRQAELRRSLRSGFASIPQPKNEYQIVMPPITEDEKEEAEENIEEDMSDRLARERAEEQARQDALLRKRSKVLQRSLPRPPTASVEIIQQSLIRSGESRSRSTFVPPTSLEQADELINEELLRLLEHDNAKYPLDEKIQKEKKKGSKRQQNGGSLVPEIDDFDENELKEAGSMVEEEIQYLRVAMGHENESFEDFVKAHDACQEDLMFFPANNSYGLASVAGNADKISGLQHEFEIVKKRMDDEAKKASRLEQKIKLLTQGYQVRAGKLWSQVQDTFKQMDTASTELECFQELQKQEHLAASYRILNLTEEVNKQKALERTLQSRYGDLLSGFQRIQEQLEEHKRQLKIQEAIEAEKRAQEEVAAQNDGAEEEGKSHSVEDGGQTNKATDGEAAGSKGPTEDQMDVDNRNAEGEFVGPIPPAPDTEGDNDEVLIQENTSNAQSSVSASTSDGADNSNPAKSEGQDNMAVDGSPQEEGKDELAAAVSSISEGNTAVSFDKAVSNEENGMAPE</sequence>
<dbReference type="GO" id="GO:0006355">
    <property type="term" value="P:regulation of DNA-templated transcription"/>
    <property type="evidence" value="ECO:0007669"/>
    <property type="project" value="UniProtKB-ARBA"/>
</dbReference>
<evidence type="ECO:0000256" key="12">
    <source>
        <dbReference type="SAM" id="MobiDB-lite"/>
    </source>
</evidence>
<evidence type="ECO:0000256" key="1">
    <source>
        <dbReference type="ARBA" id="ARBA00010506"/>
    </source>
</evidence>
<dbReference type="Pfam" id="PF11831">
    <property type="entry name" value="Myb_Cef"/>
    <property type="match status" value="1"/>
</dbReference>
<feature type="compositionally biased region" description="Polar residues" evidence="12">
    <location>
        <begin position="951"/>
        <end position="960"/>
    </location>
</feature>
<keyword evidence="7" id="KW-0238">DNA-binding</keyword>
<keyword evidence="11" id="KW-0131">Cell cycle</keyword>
<dbReference type="InterPro" id="IPR047242">
    <property type="entry name" value="CDC5L/Cef1"/>
</dbReference>
<feature type="compositionally biased region" description="Basic and acidic residues" evidence="12">
    <location>
        <begin position="113"/>
        <end position="126"/>
    </location>
</feature>
<dbReference type="PROSITE" id="PS51294">
    <property type="entry name" value="HTH_MYB"/>
    <property type="match status" value="2"/>
</dbReference>
<evidence type="ECO:0000256" key="7">
    <source>
        <dbReference type="ARBA" id="ARBA00023125"/>
    </source>
</evidence>
<dbReference type="SMART" id="SM00717">
    <property type="entry name" value="SANT"/>
    <property type="match status" value="2"/>
</dbReference>
<dbReference type="OrthoDB" id="1410009at2759"/>
<dbReference type="FunFam" id="1.10.10.60:FF:000021">
    <property type="entry name" value="CDC5 cell division cycle 5-like"/>
    <property type="match status" value="1"/>
</dbReference>
<dbReference type="GO" id="GO:0003677">
    <property type="term" value="F:DNA binding"/>
    <property type="evidence" value="ECO:0007669"/>
    <property type="project" value="UniProtKB-KW"/>
</dbReference>
<evidence type="ECO:0000256" key="3">
    <source>
        <dbReference type="ARBA" id="ARBA00022728"/>
    </source>
</evidence>
<gene>
    <name evidence="15" type="ORF">HU200_057126</name>
</gene>
<evidence type="ECO:0000259" key="14">
    <source>
        <dbReference type="PROSITE" id="PS51294"/>
    </source>
</evidence>
<feature type="region of interest" description="Disordered" evidence="12">
    <location>
        <begin position="399"/>
        <end position="420"/>
    </location>
</feature>
<evidence type="ECO:0000259" key="13">
    <source>
        <dbReference type="PROSITE" id="PS50090"/>
    </source>
</evidence>
<comment type="caution">
    <text evidence="15">The sequence shown here is derived from an EMBL/GenBank/DDBJ whole genome shotgun (WGS) entry which is preliminary data.</text>
</comment>
<feature type="region of interest" description="Disordered" evidence="12">
    <location>
        <begin position="499"/>
        <end position="528"/>
    </location>
</feature>
<feature type="domain" description="HTH myb-type" evidence="14">
    <location>
        <begin position="58"/>
        <end position="107"/>
    </location>
</feature>
<dbReference type="GO" id="GO:0000398">
    <property type="term" value="P:mRNA splicing, via spliceosome"/>
    <property type="evidence" value="ECO:0007669"/>
    <property type="project" value="InterPro"/>
</dbReference>
<feature type="region of interest" description="Disordered" evidence="12">
    <location>
        <begin position="600"/>
        <end position="627"/>
    </location>
</feature>
<feature type="compositionally biased region" description="Low complexity" evidence="12">
    <location>
        <begin position="902"/>
        <end position="915"/>
    </location>
</feature>
<name>A0A835AFF8_9POAL</name>
<dbReference type="AlphaFoldDB" id="A0A835AFF8"/>
<keyword evidence="8" id="KW-0508">mRNA splicing</keyword>
<dbReference type="InterPro" id="IPR047240">
    <property type="entry name" value="SANT_CDC5L_II"/>
</dbReference>
<dbReference type="PANTHER" id="PTHR45885:SF1">
    <property type="entry name" value="CELL DIVISION CYCLE 5-LIKE PROTEIN"/>
    <property type="match status" value="1"/>
</dbReference>
<dbReference type="InterPro" id="IPR009057">
    <property type="entry name" value="Homeodomain-like_sf"/>
</dbReference>
<feature type="compositionally biased region" description="Basic residues" evidence="12">
    <location>
        <begin position="162"/>
        <end position="171"/>
    </location>
</feature>
<dbReference type="InterPro" id="IPR021786">
    <property type="entry name" value="Cdc5p/Cef1_C"/>
</dbReference>
<feature type="compositionally biased region" description="Acidic residues" evidence="12">
    <location>
        <begin position="499"/>
        <end position="512"/>
    </location>
</feature>
<evidence type="ECO:0000256" key="6">
    <source>
        <dbReference type="ARBA" id="ARBA00023054"/>
    </source>
</evidence>
<feature type="region of interest" description="Disordered" evidence="12">
    <location>
        <begin position="823"/>
        <end position="976"/>
    </location>
</feature>
<organism evidence="15 16">
    <name type="scientific">Digitaria exilis</name>
    <dbReference type="NCBI Taxonomy" id="1010633"/>
    <lineage>
        <taxon>Eukaryota</taxon>
        <taxon>Viridiplantae</taxon>
        <taxon>Streptophyta</taxon>
        <taxon>Embryophyta</taxon>
        <taxon>Tracheophyta</taxon>
        <taxon>Spermatophyta</taxon>
        <taxon>Magnoliopsida</taxon>
        <taxon>Liliopsida</taxon>
        <taxon>Poales</taxon>
        <taxon>Poaceae</taxon>
        <taxon>PACMAD clade</taxon>
        <taxon>Panicoideae</taxon>
        <taxon>Panicodae</taxon>
        <taxon>Paniceae</taxon>
        <taxon>Anthephorinae</taxon>
        <taxon>Digitaria</taxon>
    </lineage>
</organism>
<evidence type="ECO:0000313" key="15">
    <source>
        <dbReference type="EMBL" id="KAF8661033.1"/>
    </source>
</evidence>
<evidence type="ECO:0000256" key="2">
    <source>
        <dbReference type="ARBA" id="ARBA00022664"/>
    </source>
</evidence>
<feature type="region of interest" description="Disordered" evidence="12">
    <location>
        <begin position="157"/>
        <end position="176"/>
    </location>
</feature>
<accession>A0A835AFF8</accession>
<evidence type="ECO:0000256" key="10">
    <source>
        <dbReference type="ARBA" id="ARBA00023242"/>
    </source>
</evidence>
<keyword evidence="10" id="KW-0539">Nucleus</keyword>
<dbReference type="InterPro" id="IPR001005">
    <property type="entry name" value="SANT/Myb"/>
</dbReference>
<keyword evidence="9" id="KW-0234">DNA repair</keyword>
<keyword evidence="5" id="KW-0227">DNA damage</keyword>
<evidence type="ECO:0000256" key="8">
    <source>
        <dbReference type="ARBA" id="ARBA00023187"/>
    </source>
</evidence>
<evidence type="ECO:0000256" key="9">
    <source>
        <dbReference type="ARBA" id="ARBA00023204"/>
    </source>
</evidence>
<protein>
    <recommendedName>
        <fullName evidence="17">Cell division cycle 5-like protein</fullName>
    </recommendedName>
</protein>
<dbReference type="Proteomes" id="UP000636709">
    <property type="component" value="Unassembled WGS sequence"/>
</dbReference>
<evidence type="ECO:0000256" key="11">
    <source>
        <dbReference type="ARBA" id="ARBA00023306"/>
    </source>
</evidence>
<feature type="domain" description="Myb-like" evidence="13">
    <location>
        <begin position="2"/>
        <end position="53"/>
    </location>
</feature>
<dbReference type="Gene3D" id="1.10.10.60">
    <property type="entry name" value="Homeodomain-like"/>
    <property type="match status" value="2"/>
</dbReference>
<feature type="compositionally biased region" description="Basic and acidic residues" evidence="12">
    <location>
        <begin position="513"/>
        <end position="528"/>
    </location>
</feature>
<dbReference type="InterPro" id="IPR017930">
    <property type="entry name" value="Myb_dom"/>
</dbReference>
<feature type="domain" description="HTH myb-type" evidence="14">
    <location>
        <begin position="2"/>
        <end position="57"/>
    </location>
</feature>
<dbReference type="CDD" id="cd11659">
    <property type="entry name" value="SANT_CDC5_II"/>
    <property type="match status" value="1"/>
</dbReference>
<dbReference type="PANTHER" id="PTHR45885">
    <property type="entry name" value="CELL DIVISION CYCLE 5-LIKE PROTEIN"/>
    <property type="match status" value="1"/>
</dbReference>
<keyword evidence="3" id="KW-0747">Spliceosome</keyword>
<evidence type="ECO:0000313" key="16">
    <source>
        <dbReference type="Proteomes" id="UP000636709"/>
    </source>
</evidence>
<dbReference type="Pfam" id="PF13921">
    <property type="entry name" value="Myb_DNA-bind_6"/>
    <property type="match status" value="1"/>
</dbReference>
<dbReference type="CDD" id="cd00167">
    <property type="entry name" value="SANT"/>
    <property type="match status" value="1"/>
</dbReference>
<keyword evidence="4" id="KW-0677">Repeat</keyword>
<feature type="region of interest" description="Disordered" evidence="12">
    <location>
        <begin position="213"/>
        <end position="235"/>
    </location>
</feature>
<dbReference type="GO" id="GO:0006281">
    <property type="term" value="P:DNA repair"/>
    <property type="evidence" value="ECO:0007669"/>
    <property type="project" value="UniProtKB-KW"/>
</dbReference>
<evidence type="ECO:0008006" key="17">
    <source>
        <dbReference type="Google" id="ProtNLM"/>
    </source>
</evidence>
<dbReference type="SUPFAM" id="SSF46689">
    <property type="entry name" value="Homeodomain-like"/>
    <property type="match status" value="1"/>
</dbReference>
<dbReference type="PROSITE" id="PS50090">
    <property type="entry name" value="MYB_LIKE"/>
    <property type="match status" value="2"/>
</dbReference>